<organism evidence="2 3">
    <name type="scientific">Kitasatospora phosalacinea</name>
    <dbReference type="NCBI Taxonomy" id="2065"/>
    <lineage>
        <taxon>Bacteria</taxon>
        <taxon>Bacillati</taxon>
        <taxon>Actinomycetota</taxon>
        <taxon>Actinomycetes</taxon>
        <taxon>Kitasatosporales</taxon>
        <taxon>Streptomycetaceae</taxon>
        <taxon>Kitasatospora</taxon>
    </lineage>
</organism>
<evidence type="ECO:0000259" key="1">
    <source>
        <dbReference type="PROSITE" id="PS51186"/>
    </source>
</evidence>
<evidence type="ECO:0000313" key="3">
    <source>
        <dbReference type="Proteomes" id="UP001165143"/>
    </source>
</evidence>
<dbReference type="InterPro" id="IPR000182">
    <property type="entry name" value="GNAT_dom"/>
</dbReference>
<reference evidence="2" key="1">
    <citation type="submission" date="2023-02" db="EMBL/GenBank/DDBJ databases">
        <title>Kitasatospora phosalacinea NBRC 14362.</title>
        <authorList>
            <person name="Ichikawa N."/>
            <person name="Sato H."/>
            <person name="Tonouchi N."/>
        </authorList>
    </citation>
    <scope>NUCLEOTIDE SEQUENCE</scope>
    <source>
        <strain evidence="2">NBRC 14362</strain>
    </source>
</reference>
<dbReference type="Pfam" id="PF13508">
    <property type="entry name" value="Acetyltransf_7"/>
    <property type="match status" value="1"/>
</dbReference>
<gene>
    <name evidence="2" type="ORF">Kpho01_04940</name>
</gene>
<dbReference type="InterPro" id="IPR016181">
    <property type="entry name" value="Acyl_CoA_acyltransferase"/>
</dbReference>
<dbReference type="GO" id="GO:0016747">
    <property type="term" value="F:acyltransferase activity, transferring groups other than amino-acyl groups"/>
    <property type="evidence" value="ECO:0007669"/>
    <property type="project" value="InterPro"/>
</dbReference>
<dbReference type="SUPFAM" id="SSF55729">
    <property type="entry name" value="Acyl-CoA N-acyltransferases (Nat)"/>
    <property type="match status" value="1"/>
</dbReference>
<dbReference type="PROSITE" id="PS51186">
    <property type="entry name" value="GNAT"/>
    <property type="match status" value="1"/>
</dbReference>
<accession>A0A9W6ULU0</accession>
<dbReference type="CDD" id="cd04301">
    <property type="entry name" value="NAT_SF"/>
    <property type="match status" value="1"/>
</dbReference>
<dbReference type="Gene3D" id="3.40.630.30">
    <property type="match status" value="1"/>
</dbReference>
<feature type="domain" description="N-acetyltransferase" evidence="1">
    <location>
        <begin position="23"/>
        <end position="190"/>
    </location>
</feature>
<sequence>MDAGMQGQGRRRGRVRGRVQGRVRVRAGRPADAAGLVRLAGQVEHWFGPMVDDPGFHAAVEQQLADGSALVAVDGEGGGEGGGEDGGVGGGSAVLGGLLVGQEPPVCHLHWLVVDAAARGLGLGRALVAEALSRCPAGVRTVEVVTFGADHPGAVAGGARVFYERLGFTPAEATAPGPEGGSRQVYRRPL</sequence>
<dbReference type="EMBL" id="BSRX01000002">
    <property type="protein sequence ID" value="GLW52483.1"/>
    <property type="molecule type" value="Genomic_DNA"/>
</dbReference>
<evidence type="ECO:0000313" key="2">
    <source>
        <dbReference type="EMBL" id="GLW52483.1"/>
    </source>
</evidence>
<dbReference type="AlphaFoldDB" id="A0A9W6ULU0"/>
<name>A0A9W6ULU0_9ACTN</name>
<protein>
    <submittedName>
        <fullName evidence="2">N-acetyltransferase</fullName>
    </submittedName>
</protein>
<proteinExistence type="predicted"/>
<dbReference type="Proteomes" id="UP001165143">
    <property type="component" value="Unassembled WGS sequence"/>
</dbReference>
<comment type="caution">
    <text evidence="2">The sequence shown here is derived from an EMBL/GenBank/DDBJ whole genome shotgun (WGS) entry which is preliminary data.</text>
</comment>